<reference evidence="1 2" key="1">
    <citation type="submission" date="2020-10" db="EMBL/GenBank/DDBJ databases">
        <title>Connecting structure to function with the recovery of over 1000 high-quality activated sludge metagenome-assembled genomes encoding full-length rRNA genes using long-read sequencing.</title>
        <authorList>
            <person name="Singleton C.M."/>
            <person name="Petriglieri F."/>
            <person name="Kristensen J.M."/>
            <person name="Kirkegaard R.H."/>
            <person name="Michaelsen T.Y."/>
            <person name="Andersen M.H."/>
            <person name="Karst S.M."/>
            <person name="Dueholm M.S."/>
            <person name="Nielsen P.H."/>
            <person name="Albertsen M."/>
        </authorList>
    </citation>
    <scope>NUCLEOTIDE SEQUENCE [LARGE SCALE GENOMIC DNA]</scope>
    <source>
        <strain evidence="1">Ribe_18-Q3-R11-54_MAXAC.273</strain>
    </source>
</reference>
<comment type="caution">
    <text evidence="1">The sequence shown here is derived from an EMBL/GenBank/DDBJ whole genome shotgun (WGS) entry which is preliminary data.</text>
</comment>
<dbReference type="AlphaFoldDB" id="A0A9D7SX27"/>
<dbReference type="Gene3D" id="2.40.70.10">
    <property type="entry name" value="Acid Proteases"/>
    <property type="match status" value="2"/>
</dbReference>
<evidence type="ECO:0000313" key="2">
    <source>
        <dbReference type="Proteomes" id="UP000808337"/>
    </source>
</evidence>
<organism evidence="1 2">
    <name type="scientific">Candidatus Opimibacter skivensis</name>
    <dbReference type="NCBI Taxonomy" id="2982028"/>
    <lineage>
        <taxon>Bacteria</taxon>
        <taxon>Pseudomonadati</taxon>
        <taxon>Bacteroidota</taxon>
        <taxon>Saprospiria</taxon>
        <taxon>Saprospirales</taxon>
        <taxon>Saprospiraceae</taxon>
        <taxon>Candidatus Opimibacter</taxon>
    </lineage>
</organism>
<sequence length="323" mass="36496">MIRNLFIFFNLLSIAFCYGKEGTEEPGGINIFCTLSFPEAARPNLNTIYIPFSLVGHLIVVQANADTLSGNFILDTGSERLVLNQQYFKPAVRDRDVVATGNTGIVASVTEMEVDTLLLDRLFLLNLRAHVVDLSHIEEKKNARIIGILGFDVFKDFELFIDFQNSRIVLSRLDRNGERLDSIRNWEIPSDSLKFELKKHVIIVDGSVNNAKLHLMLDSGAELNLIDRKTNRKALDRFTIIKRVNLIGMGKRQVEVIAGTLNDVAVGHQHCASMNTLLTSLEDINESFGVSLNGVLGYEFLSTRRVMINYKKRKLYFFDPVRS</sequence>
<dbReference type="EMBL" id="JADKGY010000025">
    <property type="protein sequence ID" value="MBK9983759.1"/>
    <property type="molecule type" value="Genomic_DNA"/>
</dbReference>
<proteinExistence type="predicted"/>
<protein>
    <submittedName>
        <fullName evidence="1">Aspartyl protease family protein</fullName>
    </submittedName>
</protein>
<keyword evidence="1" id="KW-0645">Protease</keyword>
<dbReference type="InterPro" id="IPR021109">
    <property type="entry name" value="Peptidase_aspartic_dom_sf"/>
</dbReference>
<keyword evidence="1" id="KW-0378">Hydrolase</keyword>
<dbReference type="GO" id="GO:0008233">
    <property type="term" value="F:peptidase activity"/>
    <property type="evidence" value="ECO:0007669"/>
    <property type="project" value="UniProtKB-KW"/>
</dbReference>
<dbReference type="Pfam" id="PF13650">
    <property type="entry name" value="Asp_protease_2"/>
    <property type="match status" value="1"/>
</dbReference>
<evidence type="ECO:0000313" key="1">
    <source>
        <dbReference type="EMBL" id="MBK9983759.1"/>
    </source>
</evidence>
<gene>
    <name evidence="1" type="ORF">IPP15_15545</name>
</gene>
<name>A0A9D7SX27_9BACT</name>
<dbReference type="Proteomes" id="UP000808337">
    <property type="component" value="Unassembled WGS sequence"/>
</dbReference>
<accession>A0A9D7SX27</accession>
<dbReference type="GO" id="GO:0006508">
    <property type="term" value="P:proteolysis"/>
    <property type="evidence" value="ECO:0007669"/>
    <property type="project" value="UniProtKB-KW"/>
</dbReference>